<evidence type="ECO:0000259" key="2">
    <source>
        <dbReference type="Pfam" id="PF01321"/>
    </source>
</evidence>
<proteinExistence type="predicted"/>
<gene>
    <name evidence="3" type="ORF">G3N55_11865</name>
</gene>
<organism evidence="3 4">
    <name type="scientific">Dissulfurirhabdus thermomarina</name>
    <dbReference type="NCBI Taxonomy" id="1765737"/>
    <lineage>
        <taxon>Bacteria</taxon>
        <taxon>Deltaproteobacteria</taxon>
        <taxon>Dissulfurirhabdaceae</taxon>
        <taxon>Dissulfurirhabdus</taxon>
    </lineage>
</organism>
<dbReference type="Pfam" id="PF01321">
    <property type="entry name" value="Creatinase_N"/>
    <property type="match status" value="1"/>
</dbReference>
<dbReference type="GO" id="GO:0004177">
    <property type="term" value="F:aminopeptidase activity"/>
    <property type="evidence" value="ECO:0007669"/>
    <property type="project" value="UniProtKB-KW"/>
</dbReference>
<dbReference type="Proteomes" id="UP000469346">
    <property type="component" value="Unassembled WGS sequence"/>
</dbReference>
<dbReference type="Gene3D" id="3.90.230.10">
    <property type="entry name" value="Creatinase/methionine aminopeptidase superfamily"/>
    <property type="match status" value="1"/>
</dbReference>
<keyword evidence="3" id="KW-0031">Aminopeptidase</keyword>
<feature type="domain" description="Peptidase M24" evidence="1">
    <location>
        <begin position="148"/>
        <end position="383"/>
    </location>
</feature>
<evidence type="ECO:0000313" key="3">
    <source>
        <dbReference type="EMBL" id="NDY43531.1"/>
    </source>
</evidence>
<dbReference type="SUPFAM" id="SSF55920">
    <property type="entry name" value="Creatinase/aminopeptidase"/>
    <property type="match status" value="1"/>
</dbReference>
<dbReference type="Pfam" id="PF00557">
    <property type="entry name" value="Peptidase_M24"/>
    <property type="match status" value="1"/>
</dbReference>
<dbReference type="InterPro" id="IPR000994">
    <property type="entry name" value="Pept_M24"/>
</dbReference>
<feature type="domain" description="Creatinase N-terminal" evidence="2">
    <location>
        <begin position="15"/>
        <end position="141"/>
    </location>
</feature>
<dbReference type="InterPro" id="IPR050659">
    <property type="entry name" value="Peptidase_M24B"/>
</dbReference>
<comment type="caution">
    <text evidence="3">The sequence shown here is derived from an EMBL/GenBank/DDBJ whole genome shotgun (WGS) entry which is preliminary data.</text>
</comment>
<keyword evidence="3" id="KW-0645">Protease</keyword>
<keyword evidence="3" id="KW-0378">Hydrolase</keyword>
<dbReference type="PANTHER" id="PTHR46112:SF2">
    <property type="entry name" value="XAA-PRO AMINOPEPTIDASE P-RELATED"/>
    <property type="match status" value="1"/>
</dbReference>
<dbReference type="CDD" id="cd01066">
    <property type="entry name" value="APP_MetAP"/>
    <property type="match status" value="1"/>
</dbReference>
<dbReference type="InterPro" id="IPR029149">
    <property type="entry name" value="Creatin/AminoP/Spt16_N"/>
</dbReference>
<dbReference type="InterPro" id="IPR036005">
    <property type="entry name" value="Creatinase/aminopeptidase-like"/>
</dbReference>
<reference evidence="3 4" key="1">
    <citation type="submission" date="2020-02" db="EMBL/GenBank/DDBJ databases">
        <title>Comparative genomics of sulfur disproportionating microorganisms.</title>
        <authorList>
            <person name="Ward L.M."/>
            <person name="Bertran E."/>
            <person name="Johnston D.T."/>
        </authorList>
    </citation>
    <scope>NUCLEOTIDE SEQUENCE [LARGE SCALE GENOMIC DNA]</scope>
    <source>
        <strain evidence="3 4">DSM 100025</strain>
    </source>
</reference>
<evidence type="ECO:0000313" key="4">
    <source>
        <dbReference type="Proteomes" id="UP000469346"/>
    </source>
</evidence>
<dbReference type="EMBL" id="JAAGRR010000199">
    <property type="protein sequence ID" value="NDY43531.1"/>
    <property type="molecule type" value="Genomic_DNA"/>
</dbReference>
<dbReference type="Gene3D" id="3.40.350.10">
    <property type="entry name" value="Creatinase/prolidase N-terminal domain"/>
    <property type="match status" value="1"/>
</dbReference>
<sequence>MSADARVPAAEARDRIRRFQERLRHEGVELALVRQNADLAYLAGTVQDAHLLVPARGTPLFLVRRCLDRARRESPLERIAPLAGLSRLPGILRNEGWDDVRTLGLEMDVLPARLYLHYSREVWPEAEVRDVTPLLRELRAVKSPWEVDCIRGAAAQAAEAVAAVPGVLRPGMTELELAAEVEARLRRRGHPGFFRMRGWNQEIGMGQILSGPAGAVPAWTQTPAGGEGPGPAFGQGASFRRIGRNEPVSVDIGGWDRGYLCDQTRMFVAGRLPRDLRAAFEAVRRLLEDLAARLRPGAVCGDLYRLAVETMEAAGLGDHFMGSGAERVPFVGHGLGLEVDELPLLCRDNPARLAPGMVVAVEPKLIFPGRGLVGLEDTFLVTETGAEVLTTAPREVIEV</sequence>
<protein>
    <submittedName>
        <fullName evidence="3">Aminopeptidase P family protein</fullName>
    </submittedName>
</protein>
<keyword evidence="4" id="KW-1185">Reference proteome</keyword>
<dbReference type="SUPFAM" id="SSF53092">
    <property type="entry name" value="Creatinase/prolidase N-terminal domain"/>
    <property type="match status" value="1"/>
</dbReference>
<accession>A0A6N9TQI2</accession>
<evidence type="ECO:0000259" key="1">
    <source>
        <dbReference type="Pfam" id="PF00557"/>
    </source>
</evidence>
<dbReference type="PANTHER" id="PTHR46112">
    <property type="entry name" value="AMINOPEPTIDASE"/>
    <property type="match status" value="1"/>
</dbReference>
<name>A0A6N9TQI2_DISTH</name>
<dbReference type="RefSeq" id="WP_163299849.1">
    <property type="nucleotide sequence ID" value="NZ_JAAGRR010000199.1"/>
</dbReference>
<dbReference type="AlphaFoldDB" id="A0A6N9TQI2"/>
<dbReference type="InterPro" id="IPR000587">
    <property type="entry name" value="Creatinase_N"/>
</dbReference>